<dbReference type="STRING" id="266779.Meso_3365"/>
<organism evidence="1">
    <name type="scientific">Chelativorans sp. (strain BNC1)</name>
    <dbReference type="NCBI Taxonomy" id="266779"/>
    <lineage>
        <taxon>Bacteria</taxon>
        <taxon>Pseudomonadati</taxon>
        <taxon>Pseudomonadota</taxon>
        <taxon>Alphaproteobacteria</taxon>
        <taxon>Hyphomicrobiales</taxon>
        <taxon>Phyllobacteriaceae</taxon>
        <taxon>Chelativorans</taxon>
    </lineage>
</organism>
<dbReference type="AlphaFoldDB" id="Q11CY9"/>
<accession>Q11CY9</accession>
<name>Q11CY9_CHESB</name>
<sequence length="96" mass="10773">MLLDGHIFMQFSFLQYLPTHLSAFVALLVLTGCNTPGEPASHNLTCSQSSVPSAEQSVIVNGVPLHDDVAARQERLTNPRFEDWNCDPFYRSLRRP</sequence>
<proteinExistence type="predicted"/>
<evidence type="ECO:0000313" key="1">
    <source>
        <dbReference type="EMBL" id="ABG64736.1"/>
    </source>
</evidence>
<dbReference type="EMBL" id="CP000390">
    <property type="protein sequence ID" value="ABG64736.1"/>
    <property type="molecule type" value="Genomic_DNA"/>
</dbReference>
<gene>
    <name evidence="1" type="ordered locus">Meso_3365</name>
</gene>
<dbReference type="KEGG" id="mes:Meso_3365"/>
<reference evidence="1" key="1">
    <citation type="submission" date="2006-06" db="EMBL/GenBank/DDBJ databases">
        <title>Complete sequence of chromosome of Chelativorans sp. BNC1.</title>
        <authorList>
            <consortium name="US DOE Joint Genome Institute"/>
            <person name="Copeland A."/>
            <person name="Lucas S."/>
            <person name="Lapidus A."/>
            <person name="Barry K."/>
            <person name="Detter J.C."/>
            <person name="Glavina del Rio T."/>
            <person name="Hammon N."/>
            <person name="Israni S."/>
            <person name="Dalin E."/>
            <person name="Tice H."/>
            <person name="Pitluck S."/>
            <person name="Chertkov O."/>
            <person name="Brettin T."/>
            <person name="Bruce D."/>
            <person name="Han C."/>
            <person name="Tapia R."/>
            <person name="Gilna P."/>
            <person name="Schmutz J."/>
            <person name="Larimer F."/>
            <person name="Land M."/>
            <person name="Hauser L."/>
            <person name="Kyrpides N."/>
            <person name="Mikhailova N."/>
            <person name="Richardson P."/>
        </authorList>
    </citation>
    <scope>NUCLEOTIDE SEQUENCE</scope>
    <source>
        <strain evidence="1">BNC1</strain>
    </source>
</reference>
<protein>
    <submittedName>
        <fullName evidence="1">Uncharacterized protein</fullName>
    </submittedName>
</protein>
<dbReference type="HOGENOM" id="CLU_2354659_0_0_5"/>